<accession>A0A919STM9</accession>
<evidence type="ECO:0000256" key="5">
    <source>
        <dbReference type="RuleBase" id="RU362066"/>
    </source>
</evidence>
<dbReference type="AlphaFoldDB" id="A0A919STM9"/>
<comment type="subunit">
    <text evidence="2 5">Homopentamer.</text>
</comment>
<dbReference type="Pfam" id="PF07195">
    <property type="entry name" value="FliD_C"/>
    <property type="match status" value="1"/>
</dbReference>
<comment type="subcellular location">
    <subcellularLocation>
        <location evidence="5">Secreted</location>
    </subcellularLocation>
    <subcellularLocation>
        <location evidence="5">Bacterial flagellum</location>
    </subcellularLocation>
</comment>
<keyword evidence="9" id="KW-1185">Reference proteome</keyword>
<dbReference type="GO" id="GO:0005576">
    <property type="term" value="C:extracellular region"/>
    <property type="evidence" value="ECO:0007669"/>
    <property type="project" value="UniProtKB-SubCell"/>
</dbReference>
<dbReference type="Pfam" id="PF02465">
    <property type="entry name" value="FliD_N"/>
    <property type="match status" value="1"/>
</dbReference>
<dbReference type="GO" id="GO:0007155">
    <property type="term" value="P:cell adhesion"/>
    <property type="evidence" value="ECO:0007669"/>
    <property type="project" value="InterPro"/>
</dbReference>
<reference evidence="8" key="1">
    <citation type="submission" date="2021-03" db="EMBL/GenBank/DDBJ databases">
        <title>Whole genome shotgun sequence of Actinoplanes consettensis NBRC 14913.</title>
        <authorList>
            <person name="Komaki H."/>
            <person name="Tamura T."/>
        </authorList>
    </citation>
    <scope>NUCLEOTIDE SEQUENCE</scope>
    <source>
        <strain evidence="8">NBRC 14913</strain>
    </source>
</reference>
<dbReference type="GO" id="GO:0071973">
    <property type="term" value="P:bacterial-type flagellum-dependent cell motility"/>
    <property type="evidence" value="ECO:0007669"/>
    <property type="project" value="TreeGrafter"/>
</dbReference>
<dbReference type="InterPro" id="IPR010809">
    <property type="entry name" value="FliD_C"/>
</dbReference>
<evidence type="ECO:0000256" key="4">
    <source>
        <dbReference type="ARBA" id="ARBA00023143"/>
    </source>
</evidence>
<evidence type="ECO:0000256" key="2">
    <source>
        <dbReference type="ARBA" id="ARBA00011255"/>
    </source>
</evidence>
<dbReference type="GO" id="GO:0009421">
    <property type="term" value="C:bacterial-type flagellum filament cap"/>
    <property type="evidence" value="ECO:0007669"/>
    <property type="project" value="InterPro"/>
</dbReference>
<dbReference type="PANTHER" id="PTHR30288">
    <property type="entry name" value="FLAGELLAR CAP/ASSEMBLY PROTEIN FLID"/>
    <property type="match status" value="1"/>
</dbReference>
<keyword evidence="4 5" id="KW-0975">Bacterial flagellum</keyword>
<gene>
    <name evidence="8" type="ORF">Aco04nite_58900</name>
</gene>
<name>A0A919STM9_9ACTN</name>
<evidence type="ECO:0000259" key="6">
    <source>
        <dbReference type="Pfam" id="PF02465"/>
    </source>
</evidence>
<dbReference type="Proteomes" id="UP000680865">
    <property type="component" value="Unassembled WGS sequence"/>
</dbReference>
<evidence type="ECO:0000256" key="1">
    <source>
        <dbReference type="ARBA" id="ARBA00009764"/>
    </source>
</evidence>
<dbReference type="EMBL" id="BOQP01000034">
    <property type="protein sequence ID" value="GIM78140.1"/>
    <property type="molecule type" value="Genomic_DNA"/>
</dbReference>
<comment type="similarity">
    <text evidence="1 5">Belongs to the FliD family.</text>
</comment>
<evidence type="ECO:0000313" key="8">
    <source>
        <dbReference type="EMBL" id="GIM78140.1"/>
    </source>
</evidence>
<proteinExistence type="inferred from homology"/>
<keyword evidence="5" id="KW-0964">Secreted</keyword>
<evidence type="ECO:0000259" key="7">
    <source>
        <dbReference type="Pfam" id="PF07195"/>
    </source>
</evidence>
<comment type="function">
    <text evidence="5">Required for morphogenesis and for the elongation of the flagellar filament by facilitating polymerization of the flagellin monomers at the tip of growing filament. Forms a capping structure, which prevents flagellin subunits (transported through the central channel of the flagellum) from leaking out without polymerization at the distal end.</text>
</comment>
<evidence type="ECO:0000313" key="9">
    <source>
        <dbReference type="Proteomes" id="UP000680865"/>
    </source>
</evidence>
<dbReference type="PANTHER" id="PTHR30288:SF0">
    <property type="entry name" value="FLAGELLAR HOOK-ASSOCIATED PROTEIN 2"/>
    <property type="match status" value="1"/>
</dbReference>
<feature type="domain" description="Flagellar hook-associated protein 2 C-terminal" evidence="7">
    <location>
        <begin position="200"/>
        <end position="424"/>
    </location>
</feature>
<keyword evidence="3" id="KW-0175">Coiled coil</keyword>
<evidence type="ECO:0000256" key="3">
    <source>
        <dbReference type="ARBA" id="ARBA00023054"/>
    </source>
</evidence>
<dbReference type="GO" id="GO:0009424">
    <property type="term" value="C:bacterial-type flagellum hook"/>
    <property type="evidence" value="ECO:0007669"/>
    <property type="project" value="UniProtKB-UniRule"/>
</dbReference>
<dbReference type="InterPro" id="IPR040026">
    <property type="entry name" value="FliD"/>
</dbReference>
<dbReference type="RefSeq" id="WP_213000466.1">
    <property type="nucleotide sequence ID" value="NZ_BAAATW010000001.1"/>
</dbReference>
<sequence length="438" mass="44775">MTSSVDGLVSGLSTSSMITSLLQVEAAPQTRLKAKVDTASTVVSSYQSVNSKLVALKNAAADVGALSTWRAIKPTSTSSSVTATAIGGTNTTTGSLTFDVVSLAKGQSSTARVAPTGDVTSADSFTVQVGTGDPVTINLTDKSAQGISDALNKAGIGVKASVVTTGGAQNILQMTSSKPGTANAFTITGLDDVAVATSAATDAQLQVGGTEEEGGYTVTSGTNTFTGLMAGVTVTVSKKETGVTLNTESDVSGMAAKFQALVDAANAALTEVTGQTKYDPDTNQGSPLTGDFMVRQMSQNILSTVSQGLNYKDENGDKVNFGSLSKFGIQLDRSGQLTFDAAKFTASYNADPTAIKTAGIALGDSFRAVANTQITNVTSAITGRKNAIDSMNLQISDWDVRLAAKKVALQKQYTALETSLGTLKSQSTWLSGQIASLG</sequence>
<organism evidence="8 9">
    <name type="scientific">Winogradskya consettensis</name>
    <dbReference type="NCBI Taxonomy" id="113560"/>
    <lineage>
        <taxon>Bacteria</taxon>
        <taxon>Bacillati</taxon>
        <taxon>Actinomycetota</taxon>
        <taxon>Actinomycetes</taxon>
        <taxon>Micromonosporales</taxon>
        <taxon>Micromonosporaceae</taxon>
        <taxon>Winogradskya</taxon>
    </lineage>
</organism>
<feature type="domain" description="Flagellar hook-associated protein 2 N-terminal" evidence="6">
    <location>
        <begin position="10"/>
        <end position="107"/>
    </location>
</feature>
<protein>
    <recommendedName>
        <fullName evidence="5">Flagellar hook-associated protein 2</fullName>
        <shortName evidence="5">HAP2</shortName>
    </recommendedName>
    <alternativeName>
        <fullName evidence="5">Flagellar cap protein</fullName>
    </alternativeName>
</protein>
<dbReference type="InterPro" id="IPR003481">
    <property type="entry name" value="FliD_N"/>
</dbReference>
<comment type="caution">
    <text evidence="8">The sequence shown here is derived from an EMBL/GenBank/DDBJ whole genome shotgun (WGS) entry which is preliminary data.</text>
</comment>